<proteinExistence type="predicted"/>
<dbReference type="EMBL" id="NHYE01005434">
    <property type="protein sequence ID" value="PPQ72878.1"/>
    <property type="molecule type" value="Genomic_DNA"/>
</dbReference>
<dbReference type="SUPFAM" id="SSF50370">
    <property type="entry name" value="Ricin B-like lectins"/>
    <property type="match status" value="1"/>
</dbReference>
<comment type="caution">
    <text evidence="1">The sequence shown here is derived from an EMBL/GenBank/DDBJ whole genome shotgun (WGS) entry which is preliminary data.</text>
</comment>
<dbReference type="AlphaFoldDB" id="A0A409W340"/>
<protein>
    <submittedName>
        <fullName evidence="1">Uncharacterized protein</fullName>
    </submittedName>
</protein>
<accession>A0A409W340</accession>
<dbReference type="Gene3D" id="2.80.10.50">
    <property type="match status" value="1"/>
</dbReference>
<dbReference type="CDD" id="cd00161">
    <property type="entry name" value="beta-trefoil_Ricin-like"/>
    <property type="match status" value="1"/>
</dbReference>
<keyword evidence="2" id="KW-1185">Reference proteome</keyword>
<evidence type="ECO:0000313" key="2">
    <source>
        <dbReference type="Proteomes" id="UP000284706"/>
    </source>
</evidence>
<dbReference type="OrthoDB" id="2918112at2759"/>
<gene>
    <name evidence="1" type="ORF">CVT26_003499</name>
</gene>
<dbReference type="InParanoid" id="A0A409W340"/>
<dbReference type="InterPro" id="IPR035992">
    <property type="entry name" value="Ricin_B-like_lectins"/>
</dbReference>
<sequence>MCKPGNVPASSHNMTESDPKFPPNALSFYNKFPHGRLCRIVNRRSGTLLDVRSYNLVNDAVPQVVGKFLYDCVVPFVPNPEDVGVQYWIITPHGDGQAIVVVPRDGSDKVLYLVPSSVNETKPVTVSPFPASWQIIPTSDCPPVAGSPLTGSTVPQGLYEEWTCQISWPHYRNGEPRMLDCWAGLASPNNPVVIYPLSGTQWQYWKLQFIHLGSGAGGPNDGCGQSQ</sequence>
<evidence type="ECO:0000313" key="1">
    <source>
        <dbReference type="EMBL" id="PPQ72878.1"/>
    </source>
</evidence>
<name>A0A409W340_9AGAR</name>
<organism evidence="1 2">
    <name type="scientific">Gymnopilus dilepis</name>
    <dbReference type="NCBI Taxonomy" id="231916"/>
    <lineage>
        <taxon>Eukaryota</taxon>
        <taxon>Fungi</taxon>
        <taxon>Dikarya</taxon>
        <taxon>Basidiomycota</taxon>
        <taxon>Agaricomycotina</taxon>
        <taxon>Agaricomycetes</taxon>
        <taxon>Agaricomycetidae</taxon>
        <taxon>Agaricales</taxon>
        <taxon>Agaricineae</taxon>
        <taxon>Hymenogastraceae</taxon>
        <taxon>Gymnopilus</taxon>
    </lineage>
</organism>
<dbReference type="Proteomes" id="UP000284706">
    <property type="component" value="Unassembled WGS sequence"/>
</dbReference>
<reference evidence="1 2" key="1">
    <citation type="journal article" date="2018" name="Evol. Lett.">
        <title>Horizontal gene cluster transfer increased hallucinogenic mushroom diversity.</title>
        <authorList>
            <person name="Reynolds H.T."/>
            <person name="Vijayakumar V."/>
            <person name="Gluck-Thaler E."/>
            <person name="Korotkin H.B."/>
            <person name="Matheny P.B."/>
            <person name="Slot J.C."/>
        </authorList>
    </citation>
    <scope>NUCLEOTIDE SEQUENCE [LARGE SCALE GENOMIC DNA]</scope>
    <source>
        <strain evidence="1 2">SRW20</strain>
    </source>
</reference>